<organism evidence="1 2">
    <name type="scientific">Neomicrococcus aestuarii</name>
    <dbReference type="NCBI Taxonomy" id="556325"/>
    <lineage>
        <taxon>Bacteria</taxon>
        <taxon>Bacillati</taxon>
        <taxon>Actinomycetota</taxon>
        <taxon>Actinomycetes</taxon>
        <taxon>Micrococcales</taxon>
        <taxon>Micrococcaceae</taxon>
        <taxon>Neomicrococcus</taxon>
    </lineage>
</organism>
<dbReference type="InterPro" id="IPR029058">
    <property type="entry name" value="AB_hydrolase_fold"/>
</dbReference>
<dbReference type="EMBL" id="JACHDR010000001">
    <property type="protein sequence ID" value="MBB5512191.1"/>
    <property type="molecule type" value="Genomic_DNA"/>
</dbReference>
<evidence type="ECO:0008006" key="3">
    <source>
        <dbReference type="Google" id="ProtNLM"/>
    </source>
</evidence>
<dbReference type="Proteomes" id="UP000580797">
    <property type="component" value="Unassembled WGS sequence"/>
</dbReference>
<proteinExistence type="predicted"/>
<accession>A0A7W8TVB4</accession>
<dbReference type="RefSeq" id="WP_183664086.1">
    <property type="nucleotide sequence ID" value="NZ_BAAARH010000003.1"/>
</dbReference>
<dbReference type="AlphaFoldDB" id="A0A7W8TVB4"/>
<dbReference type="SUPFAM" id="SSF53474">
    <property type="entry name" value="alpha/beta-Hydrolases"/>
    <property type="match status" value="1"/>
</dbReference>
<reference evidence="1 2" key="1">
    <citation type="submission" date="2020-08" db="EMBL/GenBank/DDBJ databases">
        <title>Sequencing the genomes of 1000 actinobacteria strains.</title>
        <authorList>
            <person name="Klenk H.-P."/>
        </authorList>
    </citation>
    <scope>NUCLEOTIDE SEQUENCE [LARGE SCALE GENOMIC DNA]</scope>
    <source>
        <strain evidence="1 2">DSM 105783</strain>
    </source>
</reference>
<evidence type="ECO:0000313" key="1">
    <source>
        <dbReference type="EMBL" id="MBB5512191.1"/>
    </source>
</evidence>
<name>A0A7W8TVB4_9MICC</name>
<gene>
    <name evidence="1" type="ORF">HD598_000878</name>
</gene>
<sequence length="308" mass="34074">MKSDYISIDQLDPFGSNPPITLVHSAPEDTIGALSLPLDSALRLRDELLPEIFLDALLVRKDSDVLIVGFHGALNQEKTNLPRFERLSTVLKYPVSSIFFGDPALWKSRDLQLAWYTGWNGLDLQRVIADWALAAAKLVGAKKLVFTGSSGGGFAALQISALIPNSYALVFNAQTDIANYRINGTGFGAQRTFVNVVWPEIAADFKHHSDIESPAWADILGSRSSAVERYAQPTANHVFIVQNVEEFHFEDHFLPFLDAAKKGGNISRVKMKTYLDGPVHAQPKADEFIEAFEEALHWIEGLPLTLLD</sequence>
<comment type="caution">
    <text evidence="1">The sequence shown here is derived from an EMBL/GenBank/DDBJ whole genome shotgun (WGS) entry which is preliminary data.</text>
</comment>
<dbReference type="Gene3D" id="3.40.50.1820">
    <property type="entry name" value="alpha/beta hydrolase"/>
    <property type="match status" value="1"/>
</dbReference>
<protein>
    <recommendedName>
        <fullName evidence="3">Alpha/beta hydrolase</fullName>
    </recommendedName>
</protein>
<evidence type="ECO:0000313" key="2">
    <source>
        <dbReference type="Proteomes" id="UP000580797"/>
    </source>
</evidence>